<reference evidence="6 8" key="4">
    <citation type="submission" date="2019-08" db="EMBL/GenBank/DDBJ databases">
        <title>Genome sequencing of Bacteroides fragilis Sample_iSURF_9.</title>
        <authorList>
            <person name="Chandler J.E."/>
            <person name="Ruoff K.L."/>
            <person name="Price C.E."/>
            <person name="Valls R.A."/>
            <person name="O'Toole G.A."/>
        </authorList>
    </citation>
    <scope>NUCLEOTIDE SEQUENCE [LARGE SCALE GENOMIC DNA]</scope>
    <source>
        <strain evidence="6 8">CFPLTA004_1B</strain>
    </source>
</reference>
<dbReference type="Proteomes" id="UP000315444">
    <property type="component" value="Unassembled WGS sequence"/>
</dbReference>
<evidence type="ECO:0000313" key="4">
    <source>
        <dbReference type="EMBL" id="TWV38611.1"/>
    </source>
</evidence>
<accession>A0A396ELV6</accession>
<dbReference type="EMBL" id="VWEQ01000011">
    <property type="protein sequence ID" value="KAA4751824.1"/>
    <property type="molecule type" value="Genomic_DNA"/>
</dbReference>
<evidence type="ECO:0000313" key="10">
    <source>
        <dbReference type="Proteomes" id="UP000429838"/>
    </source>
</evidence>
<reference evidence="10 11" key="1">
    <citation type="journal article" date="2019" name="Nat. Med.">
        <title>A library of human gut bacterial isolates paired with longitudinal multiomics data enables mechanistic microbiome research.</title>
        <authorList>
            <person name="Poyet M."/>
            <person name="Groussin M."/>
            <person name="Gibbons S.M."/>
            <person name="Avila-Pacheco J."/>
            <person name="Jiang X."/>
            <person name="Kearney S.M."/>
            <person name="Perrotta A.R."/>
            <person name="Berdy B."/>
            <person name="Zhao S."/>
            <person name="Lieberman T.D."/>
            <person name="Swanson P.K."/>
            <person name="Smith M."/>
            <person name="Roesemann S."/>
            <person name="Alexander J.E."/>
            <person name="Rich S.A."/>
            <person name="Livny J."/>
            <person name="Vlamakis H."/>
            <person name="Clish C."/>
            <person name="Bullock K."/>
            <person name="Deik A."/>
            <person name="Scott J."/>
            <person name="Pierce K.A."/>
            <person name="Xavier R.J."/>
            <person name="Alm E.J."/>
        </authorList>
    </citation>
    <scope>NUCLEOTIDE SEQUENCE [LARGE SCALE GENOMIC DNA]</scope>
    <source>
        <strain evidence="3 10">BIOML-A1</strain>
        <strain evidence="1 12">BIOML-A106</strain>
        <strain evidence="2 11">BIOML-A46</strain>
    </source>
</reference>
<dbReference type="Proteomes" id="UP000460666">
    <property type="component" value="Unassembled WGS sequence"/>
</dbReference>
<evidence type="ECO:0000313" key="6">
    <source>
        <dbReference type="EMBL" id="TWV68343.1"/>
    </source>
</evidence>
<dbReference type="EMBL" id="VWAQ01000009">
    <property type="protein sequence ID" value="KAA5207418.1"/>
    <property type="molecule type" value="Genomic_DNA"/>
</dbReference>
<reference evidence="4 7" key="2">
    <citation type="submission" date="2019-07" db="EMBL/GenBank/DDBJ databases">
        <title>Genome sequencing of Bacteroides fragilis.</title>
        <authorList>
            <person name="Galasyn E.V."/>
            <person name="Ruoff K.L."/>
            <person name="Price C.E."/>
            <person name="Valls R.A."/>
            <person name="O'Toole G.A."/>
        </authorList>
    </citation>
    <scope>NUCLEOTIDE SEQUENCE [LARGE SCALE GENOMIC DNA]</scope>
    <source>
        <strain evidence="4 7">AD135F_1B</strain>
    </source>
</reference>
<gene>
    <name evidence="3" type="ORF">F2Z25_12710</name>
    <name evidence="2" type="ORF">F2Z89_12740</name>
    <name evidence="1" type="ORF">F3B44_13845</name>
    <name evidence="5" type="ORF">FSA03_20370</name>
    <name evidence="4" type="ORF">FSA06_19770</name>
    <name evidence="6" type="ORF">FSA08_20465</name>
</gene>
<sequence>MFGSLLTTIFAQYSHIKKIKQMKKIILGACAVLFTLASCQQAKQKVFELAAEQVNKQCPITVDEMTRMDSTTYSGKDNTFTYFYTLSGQADDPTMSEQLKKSLEETLPETIKNTEEMKVYRESDVTIKYIYLSGKTKEELIQVTVTPDMYK</sequence>
<evidence type="ECO:0000313" key="8">
    <source>
        <dbReference type="Proteomes" id="UP000318041"/>
    </source>
</evidence>
<evidence type="ECO:0000313" key="3">
    <source>
        <dbReference type="EMBL" id="KAA5207418.1"/>
    </source>
</evidence>
<dbReference type="AlphaFoldDB" id="A0A396ELV6"/>
<proteinExistence type="predicted"/>
<dbReference type="Proteomes" id="UP000479773">
    <property type="component" value="Unassembled WGS sequence"/>
</dbReference>
<evidence type="ECO:0000313" key="12">
    <source>
        <dbReference type="Proteomes" id="UP000479773"/>
    </source>
</evidence>
<dbReference type="EMBL" id="VOHT01000010">
    <property type="protein sequence ID" value="TWV45872.1"/>
    <property type="molecule type" value="Genomic_DNA"/>
</dbReference>
<dbReference type="EMBL" id="VOHV01000010">
    <property type="protein sequence ID" value="TWV38611.1"/>
    <property type="molecule type" value="Genomic_DNA"/>
</dbReference>
<evidence type="ECO:0000313" key="9">
    <source>
        <dbReference type="Proteomes" id="UP000319026"/>
    </source>
</evidence>
<evidence type="ECO:0000313" key="11">
    <source>
        <dbReference type="Proteomes" id="UP000460666"/>
    </source>
</evidence>
<evidence type="ECO:0000313" key="1">
    <source>
        <dbReference type="EMBL" id="KAA4751824.1"/>
    </source>
</evidence>
<protein>
    <submittedName>
        <fullName evidence="2">Uncharacterized protein</fullName>
    </submittedName>
</protein>
<dbReference type="Proteomes" id="UP000319026">
    <property type="component" value="Unassembled WGS sequence"/>
</dbReference>
<name>A0A396ELV6_BACFG</name>
<evidence type="ECO:0000313" key="2">
    <source>
        <dbReference type="EMBL" id="KAA4996829.1"/>
    </source>
</evidence>
<dbReference type="EMBL" id="VOHY01000021">
    <property type="protein sequence ID" value="TWV68343.1"/>
    <property type="molecule type" value="Genomic_DNA"/>
</dbReference>
<evidence type="ECO:0000313" key="5">
    <source>
        <dbReference type="EMBL" id="TWV45872.1"/>
    </source>
</evidence>
<reference evidence="5 9" key="3">
    <citation type="submission" date="2019-07" db="EMBL/GenBank/DDBJ databases">
        <title>Genome Sequencing of Bacteroides fragilis.</title>
        <authorList>
            <person name="Pinto K.M."/>
            <person name="Ruoff K.L."/>
            <person name="Price C.E."/>
            <person name="Valls R.A."/>
            <person name="O'Toole G.A."/>
        </authorList>
    </citation>
    <scope>NUCLEOTIDE SEQUENCE [LARGE SCALE GENOMIC DNA]</scope>
    <source>
        <strain evidence="5 9">AD135F_3B</strain>
    </source>
</reference>
<comment type="caution">
    <text evidence="2">The sequence shown here is derived from an EMBL/GenBank/DDBJ whole genome shotgun (WGS) entry which is preliminary data.</text>
</comment>
<organism evidence="2 11">
    <name type="scientific">Bacteroides fragilis</name>
    <dbReference type="NCBI Taxonomy" id="817"/>
    <lineage>
        <taxon>Bacteria</taxon>
        <taxon>Pseudomonadati</taxon>
        <taxon>Bacteroidota</taxon>
        <taxon>Bacteroidia</taxon>
        <taxon>Bacteroidales</taxon>
        <taxon>Bacteroidaceae</taxon>
        <taxon>Bacteroides</taxon>
    </lineage>
</organism>
<dbReference type="Proteomes" id="UP000429838">
    <property type="component" value="Unassembled WGS sequence"/>
</dbReference>
<dbReference type="Proteomes" id="UP000318041">
    <property type="component" value="Unassembled WGS sequence"/>
</dbReference>
<evidence type="ECO:0000313" key="7">
    <source>
        <dbReference type="Proteomes" id="UP000315444"/>
    </source>
</evidence>
<dbReference type="EMBL" id="VWCJ01000007">
    <property type="protein sequence ID" value="KAA4996829.1"/>
    <property type="molecule type" value="Genomic_DNA"/>
</dbReference>